<sequence>MDRRQFLGSTAATATLIAGAAPFAARAETPDNQLAVGFSMANILTLDPAGAGSKEKVQVTTNIYDGLVGIDPADRSQVRGELAESWEIAEDASSITFTLRPDLKFASGNPLEAEDVIWSFTRVLRLNLAQATNFTIRGYTADAAETLFEAPDPRTVVVNIPERTDPQIILMTLAIAGTGAVLDRATVMEHEVDGDLGSAWLATNTAGSGPFELQTYRPGDLVVLARNENYWGEPANMDRVLMRHIPESQTQRLLLEQGDLDVAYSLSAADLGSLESNPDVVVTNAVGNGLYYLAMSLADETLQDARVREAIIKLIDYDGINQSVMQYYGVKHTSPIQIGLGGETFDSSVERDVEGAKELLAEAGYQDGLDLTLRALSESPFDNLAVAVQGALAEGGVRAQLITGGGEIVYGAMRNRDFQLLVGRSGGQVSHPDGDLRSIVYNPDNSDDANLTGLLSWRVSYHDAAINSQIAEALELSGDTQREAYAEIQREYAAGAPPIQPISQVTDSVATRADVTGLTISPVWQTKLASVGKDR</sequence>
<gene>
    <name evidence="7" type="ORF">C8N44_1591</name>
</gene>
<dbReference type="Gene3D" id="3.90.76.10">
    <property type="entry name" value="Dipeptide-binding Protein, Domain 1"/>
    <property type="match status" value="1"/>
</dbReference>
<evidence type="ECO:0000256" key="2">
    <source>
        <dbReference type="ARBA" id="ARBA00005695"/>
    </source>
</evidence>
<keyword evidence="8" id="KW-1185">Reference proteome</keyword>
<accession>A0A2T5ZXT3</accession>
<dbReference type="CDD" id="cd08512">
    <property type="entry name" value="PBP2_NikA_DppA_OppA_like_7"/>
    <property type="match status" value="1"/>
</dbReference>
<dbReference type="GO" id="GO:0030288">
    <property type="term" value="C:outer membrane-bounded periplasmic space"/>
    <property type="evidence" value="ECO:0007669"/>
    <property type="project" value="UniProtKB-ARBA"/>
</dbReference>
<evidence type="ECO:0000259" key="6">
    <source>
        <dbReference type="Pfam" id="PF00496"/>
    </source>
</evidence>
<protein>
    <submittedName>
        <fullName evidence="7">Peptide/nickel transport system substrate-binding protein</fullName>
    </submittedName>
</protein>
<evidence type="ECO:0000256" key="5">
    <source>
        <dbReference type="SAM" id="SignalP"/>
    </source>
</evidence>
<reference evidence="7 8" key="1">
    <citation type="submission" date="2018-04" db="EMBL/GenBank/DDBJ databases">
        <title>Genomic Encyclopedia of Archaeal and Bacterial Type Strains, Phase II (KMG-II): from individual species to whole genera.</title>
        <authorList>
            <person name="Goeker M."/>
        </authorList>
    </citation>
    <scope>NUCLEOTIDE SEQUENCE [LARGE SCALE GENOMIC DNA]</scope>
    <source>
        <strain evidence="7 8">DSM 29329</strain>
    </source>
</reference>
<dbReference type="EMBL" id="QBKN01000059">
    <property type="protein sequence ID" value="PTX36365.1"/>
    <property type="molecule type" value="Genomic_DNA"/>
</dbReference>
<keyword evidence="3" id="KW-0813">Transport</keyword>
<comment type="caution">
    <text evidence="7">The sequence shown here is derived from an EMBL/GenBank/DDBJ whole genome shotgun (WGS) entry which is preliminary data.</text>
</comment>
<dbReference type="SUPFAM" id="SSF53850">
    <property type="entry name" value="Periplasmic binding protein-like II"/>
    <property type="match status" value="1"/>
</dbReference>
<dbReference type="Pfam" id="PF00496">
    <property type="entry name" value="SBP_bac_5"/>
    <property type="match status" value="1"/>
</dbReference>
<feature type="chain" id="PRO_5015760783" evidence="5">
    <location>
        <begin position="28"/>
        <end position="535"/>
    </location>
</feature>
<dbReference type="PANTHER" id="PTHR30290">
    <property type="entry name" value="PERIPLASMIC BINDING COMPONENT OF ABC TRANSPORTER"/>
    <property type="match status" value="1"/>
</dbReference>
<evidence type="ECO:0000313" key="8">
    <source>
        <dbReference type="Proteomes" id="UP000244069"/>
    </source>
</evidence>
<name>A0A2T5ZXT3_9RHOB</name>
<proteinExistence type="inferred from homology"/>
<dbReference type="Gene3D" id="3.10.105.10">
    <property type="entry name" value="Dipeptide-binding Protein, Domain 3"/>
    <property type="match status" value="1"/>
</dbReference>
<evidence type="ECO:0000313" key="7">
    <source>
        <dbReference type="EMBL" id="PTX36365.1"/>
    </source>
</evidence>
<evidence type="ECO:0000256" key="4">
    <source>
        <dbReference type="ARBA" id="ARBA00022729"/>
    </source>
</evidence>
<dbReference type="Proteomes" id="UP000244069">
    <property type="component" value="Unassembled WGS sequence"/>
</dbReference>
<dbReference type="PROSITE" id="PS51318">
    <property type="entry name" value="TAT"/>
    <property type="match status" value="1"/>
</dbReference>
<feature type="domain" description="Solute-binding protein family 5" evidence="6">
    <location>
        <begin position="78"/>
        <end position="445"/>
    </location>
</feature>
<dbReference type="Gene3D" id="3.40.190.10">
    <property type="entry name" value="Periplasmic binding protein-like II"/>
    <property type="match status" value="1"/>
</dbReference>
<dbReference type="AlphaFoldDB" id="A0A2T5ZXT3"/>
<keyword evidence="4 5" id="KW-0732">Signal</keyword>
<dbReference type="InterPro" id="IPR006311">
    <property type="entry name" value="TAT_signal"/>
</dbReference>
<comment type="similarity">
    <text evidence="2">Belongs to the bacterial solute-binding protein 5 family.</text>
</comment>
<dbReference type="GO" id="GO:0043190">
    <property type="term" value="C:ATP-binding cassette (ABC) transporter complex"/>
    <property type="evidence" value="ECO:0007669"/>
    <property type="project" value="InterPro"/>
</dbReference>
<dbReference type="RefSeq" id="WP_107978929.1">
    <property type="nucleotide sequence ID" value="NZ_BMEZ01000059.1"/>
</dbReference>
<dbReference type="InterPro" id="IPR030678">
    <property type="entry name" value="Peptide/Ni-bd"/>
</dbReference>
<dbReference type="InterPro" id="IPR039424">
    <property type="entry name" value="SBP_5"/>
</dbReference>
<dbReference type="GO" id="GO:1904680">
    <property type="term" value="F:peptide transmembrane transporter activity"/>
    <property type="evidence" value="ECO:0007669"/>
    <property type="project" value="TreeGrafter"/>
</dbReference>
<dbReference type="OrthoDB" id="9803988at2"/>
<evidence type="ECO:0000256" key="1">
    <source>
        <dbReference type="ARBA" id="ARBA00004418"/>
    </source>
</evidence>
<dbReference type="GO" id="GO:0015833">
    <property type="term" value="P:peptide transport"/>
    <property type="evidence" value="ECO:0007669"/>
    <property type="project" value="TreeGrafter"/>
</dbReference>
<feature type="signal peptide" evidence="5">
    <location>
        <begin position="1"/>
        <end position="27"/>
    </location>
</feature>
<organism evidence="7 8">
    <name type="scientific">Allosediminivita pacifica</name>
    <dbReference type="NCBI Taxonomy" id="1267769"/>
    <lineage>
        <taxon>Bacteria</taxon>
        <taxon>Pseudomonadati</taxon>
        <taxon>Pseudomonadota</taxon>
        <taxon>Alphaproteobacteria</taxon>
        <taxon>Rhodobacterales</taxon>
        <taxon>Paracoccaceae</taxon>
        <taxon>Allosediminivita</taxon>
    </lineage>
</organism>
<dbReference type="PIRSF" id="PIRSF002741">
    <property type="entry name" value="MppA"/>
    <property type="match status" value="1"/>
</dbReference>
<dbReference type="InterPro" id="IPR000914">
    <property type="entry name" value="SBP_5_dom"/>
</dbReference>
<evidence type="ECO:0000256" key="3">
    <source>
        <dbReference type="ARBA" id="ARBA00022448"/>
    </source>
</evidence>
<dbReference type="PANTHER" id="PTHR30290:SF10">
    <property type="entry name" value="PERIPLASMIC OLIGOPEPTIDE-BINDING PROTEIN-RELATED"/>
    <property type="match status" value="1"/>
</dbReference>
<comment type="subcellular location">
    <subcellularLocation>
        <location evidence="1">Periplasm</location>
    </subcellularLocation>
</comment>